<protein>
    <recommendedName>
        <fullName evidence="3">Lipoprotein</fullName>
    </recommendedName>
</protein>
<evidence type="ECO:0008006" key="3">
    <source>
        <dbReference type="Google" id="ProtNLM"/>
    </source>
</evidence>
<comment type="caution">
    <text evidence="1">The sequence shown here is derived from an EMBL/GenBank/DDBJ whole genome shotgun (WGS) entry which is preliminary data.</text>
</comment>
<dbReference type="RefSeq" id="WP_156488010.1">
    <property type="nucleotide sequence ID" value="NZ_JAINWB010000003.1"/>
</dbReference>
<accession>A0ABR5XXQ8</accession>
<evidence type="ECO:0000313" key="1">
    <source>
        <dbReference type="EMBL" id="KZC97217.1"/>
    </source>
</evidence>
<proteinExistence type="predicted"/>
<organism evidence="1 2">
    <name type="scientific">Thalassospira xiamenensis</name>
    <dbReference type="NCBI Taxonomy" id="220697"/>
    <lineage>
        <taxon>Bacteria</taxon>
        <taxon>Pseudomonadati</taxon>
        <taxon>Pseudomonadota</taxon>
        <taxon>Alphaproteobacteria</taxon>
        <taxon>Rhodospirillales</taxon>
        <taxon>Thalassospiraceae</taxon>
        <taxon>Thalassospira</taxon>
    </lineage>
</organism>
<reference evidence="1 2" key="1">
    <citation type="submission" date="2015-12" db="EMBL/GenBank/DDBJ databases">
        <title>Genome sequence of Thalassospira xiamenensis MCCC 1A03005.</title>
        <authorList>
            <person name="Lu L."/>
            <person name="Lai Q."/>
            <person name="Shao Z."/>
            <person name="Qian P."/>
        </authorList>
    </citation>
    <scope>NUCLEOTIDE SEQUENCE [LARGE SCALE GENOMIC DNA]</scope>
    <source>
        <strain evidence="1 2">MCCC 1A03005</strain>
    </source>
</reference>
<dbReference type="EMBL" id="LPXL01000056">
    <property type="protein sequence ID" value="KZC97217.1"/>
    <property type="molecule type" value="Genomic_DNA"/>
</dbReference>
<name>A0ABR5XXQ8_9PROT</name>
<gene>
    <name evidence="1" type="ORF">AUP40_04570</name>
</gene>
<sequence length="86" mass="9938">MTACESTDRQNHTRFTPVSDTEFVWDGTVLLGYSDEDRERWMREDVARYGMCPNGFGEIDRRVYSQSDSILSPDRLLIRGRCKQGG</sequence>
<keyword evidence="2" id="KW-1185">Reference proteome</keyword>
<evidence type="ECO:0000313" key="2">
    <source>
        <dbReference type="Proteomes" id="UP000076167"/>
    </source>
</evidence>
<dbReference type="Proteomes" id="UP000076167">
    <property type="component" value="Unassembled WGS sequence"/>
</dbReference>